<evidence type="ECO:0000313" key="1">
    <source>
        <dbReference type="EMBL" id="QEA08322.1"/>
    </source>
</evidence>
<dbReference type="Pfam" id="PF19080">
    <property type="entry name" value="DUF5772"/>
    <property type="match status" value="1"/>
</dbReference>
<organism evidence="1">
    <name type="scientific">Iridovirus Liz-CrIV</name>
    <dbReference type="NCBI Taxonomy" id="2594309"/>
    <lineage>
        <taxon>Viruses</taxon>
        <taxon>Varidnaviria</taxon>
        <taxon>Bamfordvirae</taxon>
        <taxon>Nucleocytoviricota</taxon>
        <taxon>Megaviricetes</taxon>
        <taxon>Pimascovirales</taxon>
        <taxon>Pimascovirales incertae sedis</taxon>
        <taxon>Iridoviridae</taxon>
    </lineage>
</organism>
<protein>
    <submittedName>
        <fullName evidence="1">Uncharacterized protein</fullName>
    </submittedName>
</protein>
<reference evidence="1" key="1">
    <citation type="journal article" date="2019" name="Viruses">
        <title>Detection and Characterization of Invertebrate Iridoviruses Found in Reptiles and Prey Insects in Europe over the Past Two Decades.</title>
        <authorList>
            <person name="Papp T."/>
            <person name="Marschang R.E."/>
        </authorList>
    </citation>
    <scope>NUCLEOTIDE SEQUENCE</scope>
    <source>
        <strain evidence="1">Liz-CrIV</strain>
    </source>
</reference>
<accession>A0A5B8RKM5</accession>
<dbReference type="InterPro" id="IPR043921">
    <property type="entry name" value="DUF5772"/>
</dbReference>
<name>A0A5B8RKM5_9VIRU</name>
<sequence length="166" mass="19632">MILITILTIIVGFLIYFVTAKRFKLKRLILSICFKTIYNVFKKYWLKFSEEGLKTIVFKRLSKFLKQPYYCNNNVVEYEFQNKKYKLMVNQSLIKKPSYFILNCKEGTSKKEDITLKLQPWIGPEHNFHNTLIKPSDLGYKKLIVVFSIGNKVVVNENDFLPTKLT</sequence>
<dbReference type="EMBL" id="MN081869">
    <property type="protein sequence ID" value="QEA08322.1"/>
    <property type="molecule type" value="Genomic_DNA"/>
</dbReference>
<proteinExistence type="predicted"/>